<comment type="caution">
    <text evidence="3">The sequence shown here is derived from an EMBL/GenBank/DDBJ whole genome shotgun (WGS) entry which is preliminary data.</text>
</comment>
<evidence type="ECO:0000313" key="3">
    <source>
        <dbReference type="EMBL" id="EXV02515.1"/>
    </source>
</evidence>
<feature type="compositionally biased region" description="Basic residues" evidence="1">
    <location>
        <begin position="103"/>
        <end position="118"/>
    </location>
</feature>
<protein>
    <submittedName>
        <fullName evidence="3">Uncharacterized protein</fullName>
    </submittedName>
</protein>
<dbReference type="HOGENOM" id="CLU_542995_0_0_1"/>
<feature type="compositionally biased region" description="Pro residues" evidence="1">
    <location>
        <begin position="150"/>
        <end position="159"/>
    </location>
</feature>
<sequence length="449" mass="49347">MRAAVALAALLNLAAAESSVTASLESRTTLTARVTIREEPTSVWWDEDFTETGAAAEMTSVMVDEDPTGSFSSAETTTVVVLKEDPAVSFSSAATRPDPISISRHHHGDCHQRPKRVRPGSGDDHRDSQRRPDRAIPPRTSTTTVVLNENPPPTPPPSAPTTIVVVLNTEPTPVPTDSEEWTEPGNPWTTRSTTLPVLHPYIHYDFGIGTAWPRGTTKPECTRWTRVGDTHNRWTQDVYTTTVTTTLLHKCGACAIVWTTPHKGYAWAKVYDSSTADYPFTVTEVACRPPKLDGGDYVLPPHTPTDPWSTKTKTQEFMSTIYVTYPDRGPSTITPRGITSPACTSSTLVYGGGAIRVNKQVKWKFSTERTVTKDCGTCALAWSTRYYWQNVKGDFYHYYTITDEAYVATTLECGRAVPTEAWGRPRTATAAVISTLTLALTPLLRAHAD</sequence>
<feature type="signal peptide" evidence="2">
    <location>
        <begin position="1"/>
        <end position="16"/>
    </location>
</feature>
<feature type="chain" id="PRO_5001981003" evidence="2">
    <location>
        <begin position="17"/>
        <end position="449"/>
    </location>
</feature>
<evidence type="ECO:0000256" key="1">
    <source>
        <dbReference type="SAM" id="MobiDB-lite"/>
    </source>
</evidence>
<proteinExistence type="predicted"/>
<organism evidence="3 4">
    <name type="scientific">Metarhizium robertsii</name>
    <dbReference type="NCBI Taxonomy" id="568076"/>
    <lineage>
        <taxon>Eukaryota</taxon>
        <taxon>Fungi</taxon>
        <taxon>Dikarya</taxon>
        <taxon>Ascomycota</taxon>
        <taxon>Pezizomycotina</taxon>
        <taxon>Sordariomycetes</taxon>
        <taxon>Hypocreomycetidae</taxon>
        <taxon>Hypocreales</taxon>
        <taxon>Clavicipitaceae</taxon>
        <taxon>Metarhizium</taxon>
    </lineage>
</organism>
<dbReference type="Proteomes" id="UP000030151">
    <property type="component" value="Unassembled WGS sequence"/>
</dbReference>
<reference evidence="3 4" key="1">
    <citation type="submission" date="2014-02" db="EMBL/GenBank/DDBJ databases">
        <title>The genome sequence of the entomopathogenic fungus Metarhizium robertsii ARSEF 2575.</title>
        <authorList>
            <person name="Giuliano Garisto Donzelli B."/>
            <person name="Roe B.A."/>
            <person name="Macmil S.L."/>
            <person name="Krasnoff S.B."/>
            <person name="Gibson D.M."/>
        </authorList>
    </citation>
    <scope>NUCLEOTIDE SEQUENCE [LARGE SCALE GENOMIC DNA]</scope>
    <source>
        <strain evidence="3 4">ARSEF 2575</strain>
    </source>
</reference>
<feature type="region of interest" description="Disordered" evidence="1">
    <location>
        <begin position="90"/>
        <end position="161"/>
    </location>
</feature>
<dbReference type="EMBL" id="JELW01000005">
    <property type="protein sequence ID" value="EXV02515.1"/>
    <property type="molecule type" value="Genomic_DNA"/>
</dbReference>
<name>A0A0A1UY74_9HYPO</name>
<feature type="compositionally biased region" description="Basic and acidic residues" evidence="1">
    <location>
        <begin position="121"/>
        <end position="136"/>
    </location>
</feature>
<dbReference type="OrthoDB" id="4940509at2759"/>
<gene>
    <name evidence="3" type="ORF">X797_004647</name>
</gene>
<keyword evidence="2" id="KW-0732">Signal</keyword>
<dbReference type="AlphaFoldDB" id="A0A0A1UY74"/>
<evidence type="ECO:0000313" key="4">
    <source>
        <dbReference type="Proteomes" id="UP000030151"/>
    </source>
</evidence>
<evidence type="ECO:0000256" key="2">
    <source>
        <dbReference type="SAM" id="SignalP"/>
    </source>
</evidence>
<accession>A0A0A1UY74</accession>